<feature type="region of interest" description="Disordered" evidence="1">
    <location>
        <begin position="42"/>
        <end position="96"/>
    </location>
</feature>
<accession>A0A833T7P2</accession>
<organism evidence="2 4">
    <name type="scientific">Phytophthora infestans</name>
    <name type="common">Potato late blight agent</name>
    <name type="synonym">Botrytis infestans</name>
    <dbReference type="NCBI Taxonomy" id="4787"/>
    <lineage>
        <taxon>Eukaryota</taxon>
        <taxon>Sar</taxon>
        <taxon>Stramenopiles</taxon>
        <taxon>Oomycota</taxon>
        <taxon>Peronosporomycetes</taxon>
        <taxon>Peronosporales</taxon>
        <taxon>Peronosporaceae</taxon>
        <taxon>Phytophthora</taxon>
    </lineage>
</organism>
<dbReference type="EMBL" id="JAACNO010001322">
    <property type="protein sequence ID" value="KAF4141542.1"/>
    <property type="molecule type" value="Genomic_DNA"/>
</dbReference>
<dbReference type="Proteomes" id="UP000602510">
    <property type="component" value="Unassembled WGS sequence"/>
</dbReference>
<protein>
    <submittedName>
        <fullName evidence="2">Uncharacterized protein</fullName>
    </submittedName>
</protein>
<evidence type="ECO:0000313" key="3">
    <source>
        <dbReference type="EMBL" id="KAF4141542.1"/>
    </source>
</evidence>
<evidence type="ECO:0000313" key="4">
    <source>
        <dbReference type="Proteomes" id="UP000602510"/>
    </source>
</evidence>
<evidence type="ECO:0000313" key="2">
    <source>
        <dbReference type="EMBL" id="KAF4041235.1"/>
    </source>
</evidence>
<comment type="caution">
    <text evidence="2">The sequence shown here is derived from an EMBL/GenBank/DDBJ whole genome shotgun (WGS) entry which is preliminary data.</text>
</comment>
<keyword evidence="4" id="KW-1185">Reference proteome</keyword>
<dbReference type="Proteomes" id="UP000704712">
    <property type="component" value="Unassembled WGS sequence"/>
</dbReference>
<dbReference type="AlphaFoldDB" id="A0A833T7P2"/>
<feature type="compositionally biased region" description="Basic and acidic residues" evidence="1">
    <location>
        <begin position="48"/>
        <end position="62"/>
    </location>
</feature>
<name>A0A833T7P2_PHYIN</name>
<evidence type="ECO:0000256" key="1">
    <source>
        <dbReference type="SAM" id="MobiDB-lite"/>
    </source>
</evidence>
<reference evidence="2" key="1">
    <citation type="submission" date="2020-04" db="EMBL/GenBank/DDBJ databases">
        <title>Hybrid Assembly of Korean Phytophthora infestans isolates.</title>
        <authorList>
            <person name="Prokchorchik M."/>
            <person name="Lee Y."/>
            <person name="Seo J."/>
            <person name="Cho J.-H."/>
            <person name="Park Y.-E."/>
            <person name="Jang D.-C."/>
            <person name="Im J.-S."/>
            <person name="Choi J.-G."/>
            <person name="Park H.-J."/>
            <person name="Lee G.-B."/>
            <person name="Lee Y.-G."/>
            <person name="Hong S.-Y."/>
            <person name="Cho K."/>
            <person name="Sohn K.H."/>
        </authorList>
    </citation>
    <scope>NUCLEOTIDE SEQUENCE</scope>
    <source>
        <strain evidence="2">KR_1_A1</strain>
        <strain evidence="3">KR_2_A2</strain>
    </source>
</reference>
<dbReference type="EMBL" id="WSZM01000128">
    <property type="protein sequence ID" value="KAF4041235.1"/>
    <property type="molecule type" value="Genomic_DNA"/>
</dbReference>
<sequence length="96" mass="10350">MPANVERACYPLSTPTQSQPEHILISESPVLDLRVRLLTGSSGLSDHNVLERDAADSEEGKSCDYGGEAESSYEEAESNEGASNVSAMAQIEYETQ</sequence>
<gene>
    <name evidence="2" type="ORF">GN244_ATG06583</name>
    <name evidence="3" type="ORF">GN958_ATG09247</name>
</gene>
<proteinExistence type="predicted"/>